<protein>
    <submittedName>
        <fullName evidence="2">Coenzyme A transferase, putative</fullName>
    </submittedName>
</protein>
<dbReference type="AlphaFoldDB" id="A0A7G2CIL4"/>
<dbReference type="SUPFAM" id="SSF100950">
    <property type="entry name" value="NagB/RpiA/CoA transferase-like"/>
    <property type="match status" value="2"/>
</dbReference>
<dbReference type="OrthoDB" id="1933379at2759"/>
<name>A0A7G2CIL4_9TRYP</name>
<dbReference type="Pfam" id="PF01144">
    <property type="entry name" value="CoA_trans"/>
    <property type="match status" value="2"/>
</dbReference>
<dbReference type="Gene3D" id="3.40.1080.10">
    <property type="entry name" value="Glutaconate Coenzyme A-transferase"/>
    <property type="match status" value="2"/>
</dbReference>
<gene>
    <name evidence="2" type="ORF">ADEAN_000557800</name>
</gene>
<reference evidence="2 3" key="1">
    <citation type="submission" date="2020-08" db="EMBL/GenBank/DDBJ databases">
        <authorList>
            <person name="Newling K."/>
            <person name="Davey J."/>
            <person name="Forrester S."/>
        </authorList>
    </citation>
    <scope>NUCLEOTIDE SEQUENCE [LARGE SCALE GENOMIC DNA]</scope>
    <source>
        <strain evidence="3">Crithidia deanei Carvalho (ATCC PRA-265)</strain>
    </source>
</reference>
<dbReference type="PANTHER" id="PTHR13707">
    <property type="entry name" value="KETOACID-COENZYME A TRANSFERASE"/>
    <property type="match status" value="1"/>
</dbReference>
<dbReference type="SMART" id="SM00882">
    <property type="entry name" value="CoA_trans"/>
    <property type="match status" value="2"/>
</dbReference>
<dbReference type="EMBL" id="LR877154">
    <property type="protein sequence ID" value="CAD2218092.1"/>
    <property type="molecule type" value="Genomic_DNA"/>
</dbReference>
<dbReference type="PANTHER" id="PTHR13707:SF60">
    <property type="entry name" value="ACETATE COA-TRANSFERASE SUBUNIT ALPHA"/>
    <property type="match status" value="1"/>
</dbReference>
<keyword evidence="1 2" id="KW-0808">Transferase</keyword>
<dbReference type="GO" id="GO:0008410">
    <property type="term" value="F:CoA-transferase activity"/>
    <property type="evidence" value="ECO:0007669"/>
    <property type="project" value="InterPro"/>
</dbReference>
<dbReference type="InterPro" id="IPR004165">
    <property type="entry name" value="CoA_trans_fam_I"/>
</dbReference>
<dbReference type="Proteomes" id="UP000515908">
    <property type="component" value="Chromosome 10"/>
</dbReference>
<proteinExistence type="predicted"/>
<keyword evidence="3" id="KW-1185">Reference proteome</keyword>
<evidence type="ECO:0000313" key="3">
    <source>
        <dbReference type="Proteomes" id="UP000515908"/>
    </source>
</evidence>
<organism evidence="2 3">
    <name type="scientific">Angomonas deanei</name>
    <dbReference type="NCBI Taxonomy" id="59799"/>
    <lineage>
        <taxon>Eukaryota</taxon>
        <taxon>Discoba</taxon>
        <taxon>Euglenozoa</taxon>
        <taxon>Kinetoplastea</taxon>
        <taxon>Metakinetoplastina</taxon>
        <taxon>Trypanosomatida</taxon>
        <taxon>Trypanosomatidae</taxon>
        <taxon>Strigomonadinae</taxon>
        <taxon>Angomonas</taxon>
    </lineage>
</organism>
<sequence>MVDKVISAFVAENRVFSEAFHDGCFCLELCPMGTLVDRLTAGGTGMKAFYTTTGVGTVLVNGGVPQRYSSVDKGVVTEFSQPRETRLIDGEWCCMDTALKTDVALIKAWKGDKHGNLIFHATARNFNIAAAKSAKLCVAQVEELVECGELDPNFIHLPGVYVHCLVCVPHPFTKIEHLKLRDAGGVSPEQHESPKCRMARRAALEVEDGMVVNLGVGTPTLASSYIPESRDVVVMAGNGLMGIGRFPLNQEEVDPDVLNASKQTVTVNRAVGPCFLDFVDAMGITRGGHVDLALLGAMEVAENGDLANWIVPGKHVSGMGGGMELVQNSRRVVVLTHHTNKDGTPKIVKRCQAPLTAKGVVHRIITELAVFDVVKSKISPDLDHLLLVELAAGVSEDHVREKTGAPFLVSPLLKTIPLAPVLDETHGQ</sequence>
<evidence type="ECO:0000313" key="2">
    <source>
        <dbReference type="EMBL" id="CAD2218092.1"/>
    </source>
</evidence>
<accession>A0A7G2CIL4</accession>
<dbReference type="InterPro" id="IPR037171">
    <property type="entry name" value="NagB/RpiA_transferase-like"/>
</dbReference>
<dbReference type="VEuPathDB" id="TriTrypDB:ADEAN_000557800"/>
<evidence type="ECO:0000256" key="1">
    <source>
        <dbReference type="ARBA" id="ARBA00022679"/>
    </source>
</evidence>